<protein>
    <recommendedName>
        <fullName evidence="4">Transmembrane protein 18</fullName>
    </recommendedName>
</protein>
<keyword evidence="13" id="KW-1185">Reference proteome</keyword>
<keyword evidence="6 11" id="KW-1133">Transmembrane helix</keyword>
<dbReference type="EMBL" id="OV651814">
    <property type="protein sequence ID" value="CAH1105858.1"/>
    <property type="molecule type" value="Genomic_DNA"/>
</dbReference>
<dbReference type="Pfam" id="PF14770">
    <property type="entry name" value="TMEM18"/>
    <property type="match status" value="1"/>
</dbReference>
<keyword evidence="10" id="KW-0539">Nucleus</keyword>
<dbReference type="PANTHER" id="PTHR22593">
    <property type="entry name" value="TRANSMEMBRANE PROTEIN 18"/>
    <property type="match status" value="1"/>
</dbReference>
<evidence type="ECO:0000256" key="3">
    <source>
        <dbReference type="ARBA" id="ARBA00009971"/>
    </source>
</evidence>
<dbReference type="GO" id="GO:0031965">
    <property type="term" value="C:nuclear membrane"/>
    <property type="evidence" value="ECO:0007669"/>
    <property type="project" value="UniProtKB-SubCell"/>
</dbReference>
<evidence type="ECO:0000313" key="12">
    <source>
        <dbReference type="EMBL" id="CAH1105858.1"/>
    </source>
</evidence>
<evidence type="ECO:0000256" key="8">
    <source>
        <dbReference type="ARBA" id="ARBA00023125"/>
    </source>
</evidence>
<dbReference type="GO" id="GO:0003677">
    <property type="term" value="F:DNA binding"/>
    <property type="evidence" value="ECO:0007669"/>
    <property type="project" value="UniProtKB-KW"/>
</dbReference>
<evidence type="ECO:0000256" key="1">
    <source>
        <dbReference type="ARBA" id="ARBA00004126"/>
    </source>
</evidence>
<evidence type="ECO:0000256" key="4">
    <source>
        <dbReference type="ARBA" id="ARBA00014253"/>
    </source>
</evidence>
<gene>
    <name evidence="12" type="ORF">PSYICH_LOCUS7037</name>
</gene>
<evidence type="ECO:0000256" key="5">
    <source>
        <dbReference type="ARBA" id="ARBA00022692"/>
    </source>
</evidence>
<dbReference type="PANTHER" id="PTHR22593:SF2">
    <property type="entry name" value="TRANSMEMBRANE PROTEIN 18"/>
    <property type="match status" value="1"/>
</dbReference>
<keyword evidence="5 11" id="KW-0812">Transmembrane</keyword>
<organism evidence="12 13">
    <name type="scientific">Psylliodes chrysocephalus</name>
    <dbReference type="NCBI Taxonomy" id="3402493"/>
    <lineage>
        <taxon>Eukaryota</taxon>
        <taxon>Metazoa</taxon>
        <taxon>Ecdysozoa</taxon>
        <taxon>Arthropoda</taxon>
        <taxon>Hexapoda</taxon>
        <taxon>Insecta</taxon>
        <taxon>Pterygota</taxon>
        <taxon>Neoptera</taxon>
        <taxon>Endopterygota</taxon>
        <taxon>Coleoptera</taxon>
        <taxon>Polyphaga</taxon>
        <taxon>Cucujiformia</taxon>
        <taxon>Chrysomeloidea</taxon>
        <taxon>Chrysomelidae</taxon>
        <taxon>Galerucinae</taxon>
        <taxon>Alticini</taxon>
        <taxon>Psylliodes</taxon>
    </lineage>
</organism>
<dbReference type="OrthoDB" id="411535at2759"/>
<dbReference type="InterPro" id="IPR026721">
    <property type="entry name" value="TMEM18"/>
</dbReference>
<comment type="similarity">
    <text evidence="3">Belongs to the TMEM18 family.</text>
</comment>
<evidence type="ECO:0000256" key="7">
    <source>
        <dbReference type="ARBA" id="ARBA00023054"/>
    </source>
</evidence>
<dbReference type="AlphaFoldDB" id="A0A9P0GAC0"/>
<feature type="transmembrane region" description="Helical" evidence="11">
    <location>
        <begin position="52"/>
        <end position="71"/>
    </location>
</feature>
<proteinExistence type="inferred from homology"/>
<reference evidence="12" key="1">
    <citation type="submission" date="2022-01" db="EMBL/GenBank/DDBJ databases">
        <authorList>
            <person name="King R."/>
        </authorList>
    </citation>
    <scope>NUCLEOTIDE SEQUENCE</scope>
</reference>
<evidence type="ECO:0000256" key="11">
    <source>
        <dbReference type="SAM" id="Phobius"/>
    </source>
</evidence>
<feature type="transmembrane region" description="Helical" evidence="11">
    <location>
        <begin position="28"/>
        <end position="45"/>
    </location>
</feature>
<evidence type="ECO:0000256" key="10">
    <source>
        <dbReference type="ARBA" id="ARBA00023242"/>
    </source>
</evidence>
<dbReference type="Proteomes" id="UP001153636">
    <property type="component" value="Chromosome 2"/>
</dbReference>
<evidence type="ECO:0000256" key="6">
    <source>
        <dbReference type="ARBA" id="ARBA00022989"/>
    </source>
</evidence>
<evidence type="ECO:0000256" key="9">
    <source>
        <dbReference type="ARBA" id="ARBA00023136"/>
    </source>
</evidence>
<evidence type="ECO:0000256" key="2">
    <source>
        <dbReference type="ARBA" id="ARBA00004127"/>
    </source>
</evidence>
<feature type="transmembrane region" description="Helical" evidence="11">
    <location>
        <begin position="91"/>
        <end position="115"/>
    </location>
</feature>
<comment type="subcellular location">
    <subcellularLocation>
        <location evidence="2">Endomembrane system</location>
        <topology evidence="2">Multi-pass membrane protein</topology>
    </subcellularLocation>
    <subcellularLocation>
        <location evidence="1">Nucleus membrane</location>
    </subcellularLocation>
</comment>
<keyword evidence="9 11" id="KW-0472">Membrane</keyword>
<accession>A0A9P0GAC0</accession>
<evidence type="ECO:0000313" key="13">
    <source>
        <dbReference type="Proteomes" id="UP001153636"/>
    </source>
</evidence>
<keyword evidence="8" id="KW-0238">DNA-binding</keyword>
<keyword evidence="7" id="KW-0175">Coiled coil</keyword>
<name>A0A9P0GAC0_9CUCU</name>
<sequence length="147" mass="17575">MLEHEFVEVNHINTFLSFLWNIEWRDPWLIALFTFHISIFMMAILTRNYGNFQALIFLCLLLLVYFSEKINKLASTNWKIFSRQQYFDSNGLFISVVFSVPILINCILMVGSWLYQSTQLMANLKIAQLKEQRRKELEIIRQKSKEE</sequence>